<keyword evidence="10" id="KW-0539">Nucleus</keyword>
<feature type="compositionally biased region" description="Basic and acidic residues" evidence="12">
    <location>
        <begin position="67"/>
        <end position="81"/>
    </location>
</feature>
<evidence type="ECO:0000256" key="2">
    <source>
        <dbReference type="ARBA" id="ARBA00006991"/>
    </source>
</evidence>
<keyword evidence="5 11" id="KW-0863">Zinc-finger</keyword>
<dbReference type="InterPro" id="IPR013087">
    <property type="entry name" value="Znf_C2H2_type"/>
</dbReference>
<dbReference type="FunFam" id="3.30.160.60:FF:001157">
    <property type="entry name" value="Zinc finger protein 793"/>
    <property type="match status" value="1"/>
</dbReference>
<evidence type="ECO:0000256" key="4">
    <source>
        <dbReference type="ARBA" id="ARBA00022737"/>
    </source>
</evidence>
<dbReference type="FunFam" id="3.30.160.60:FF:000072">
    <property type="entry name" value="zinc finger protein 143 isoform X1"/>
    <property type="match status" value="1"/>
</dbReference>
<organism evidence="14 15">
    <name type="scientific">Periophthalmus magnuspinnatus</name>
    <dbReference type="NCBI Taxonomy" id="409849"/>
    <lineage>
        <taxon>Eukaryota</taxon>
        <taxon>Metazoa</taxon>
        <taxon>Chordata</taxon>
        <taxon>Craniata</taxon>
        <taxon>Vertebrata</taxon>
        <taxon>Euteleostomi</taxon>
        <taxon>Actinopterygii</taxon>
        <taxon>Neopterygii</taxon>
        <taxon>Teleostei</taxon>
        <taxon>Neoteleostei</taxon>
        <taxon>Acanthomorphata</taxon>
        <taxon>Gobiaria</taxon>
        <taxon>Gobiiformes</taxon>
        <taxon>Gobioidei</taxon>
        <taxon>Gobiidae</taxon>
        <taxon>Oxudercinae</taxon>
        <taxon>Periophthalmus</taxon>
    </lineage>
</organism>
<feature type="domain" description="C2H2-type" evidence="13">
    <location>
        <begin position="142"/>
        <end position="169"/>
    </location>
</feature>
<keyword evidence="3" id="KW-0479">Metal-binding</keyword>
<dbReference type="GO" id="GO:0008270">
    <property type="term" value="F:zinc ion binding"/>
    <property type="evidence" value="ECO:0007669"/>
    <property type="project" value="UniProtKB-KW"/>
</dbReference>
<reference evidence="14" key="1">
    <citation type="submission" date="2025-08" db="UniProtKB">
        <authorList>
            <consortium name="Ensembl"/>
        </authorList>
    </citation>
    <scope>IDENTIFICATION</scope>
</reference>
<feature type="domain" description="C2H2-type" evidence="13">
    <location>
        <begin position="114"/>
        <end position="141"/>
    </location>
</feature>
<evidence type="ECO:0000256" key="9">
    <source>
        <dbReference type="ARBA" id="ARBA00023163"/>
    </source>
</evidence>
<dbReference type="AlphaFoldDB" id="A0A3B3ZD93"/>
<name>A0A3B3ZD93_9GOBI</name>
<comment type="similarity">
    <text evidence="2">Belongs to the krueppel C2H2-type zinc-finger protein family.</text>
</comment>
<keyword evidence="4" id="KW-0677">Repeat</keyword>
<evidence type="ECO:0000256" key="10">
    <source>
        <dbReference type="ARBA" id="ARBA00023242"/>
    </source>
</evidence>
<evidence type="ECO:0000256" key="3">
    <source>
        <dbReference type="ARBA" id="ARBA00022723"/>
    </source>
</evidence>
<proteinExistence type="inferred from homology"/>
<evidence type="ECO:0000256" key="8">
    <source>
        <dbReference type="ARBA" id="ARBA00023125"/>
    </source>
</evidence>
<feature type="region of interest" description="Disordered" evidence="12">
    <location>
        <begin position="51"/>
        <end position="88"/>
    </location>
</feature>
<feature type="domain" description="C2H2-type" evidence="13">
    <location>
        <begin position="196"/>
        <end position="223"/>
    </location>
</feature>
<dbReference type="Gene3D" id="3.30.160.60">
    <property type="entry name" value="Classic Zinc Finger"/>
    <property type="match status" value="4"/>
</dbReference>
<dbReference type="PANTHER" id="PTHR23235">
    <property type="entry name" value="KRUEPPEL-LIKE TRANSCRIPTION FACTOR"/>
    <property type="match status" value="1"/>
</dbReference>
<keyword evidence="6" id="KW-0862">Zinc</keyword>
<dbReference type="STRING" id="409849.ENSPMGP00000002543"/>
<accession>A0A3B3ZD93</accession>
<keyword evidence="9" id="KW-0804">Transcription</keyword>
<reference evidence="14" key="2">
    <citation type="submission" date="2025-09" db="UniProtKB">
        <authorList>
            <consortium name="Ensembl"/>
        </authorList>
    </citation>
    <scope>IDENTIFICATION</scope>
</reference>
<dbReference type="Proteomes" id="UP000261520">
    <property type="component" value="Unplaced"/>
</dbReference>
<evidence type="ECO:0000256" key="5">
    <source>
        <dbReference type="ARBA" id="ARBA00022771"/>
    </source>
</evidence>
<evidence type="ECO:0000313" key="14">
    <source>
        <dbReference type="Ensembl" id="ENSPMGP00000002543.1"/>
    </source>
</evidence>
<dbReference type="PROSITE" id="PS00028">
    <property type="entry name" value="ZINC_FINGER_C2H2_1"/>
    <property type="match status" value="3"/>
</dbReference>
<dbReference type="SUPFAM" id="SSF57667">
    <property type="entry name" value="beta-beta-alpha zinc fingers"/>
    <property type="match status" value="3"/>
</dbReference>
<dbReference type="GO" id="GO:0005634">
    <property type="term" value="C:nucleus"/>
    <property type="evidence" value="ECO:0007669"/>
    <property type="project" value="UniProtKB-SubCell"/>
</dbReference>
<sequence>METEADGDHCNQVQKGQTLRALVNERLTAAAEEIFALFERTIAEYEEELCRSKEENQRNQDTPQTPRIKEEPEEQSIKQEEDTLPAQVTPINCSAAQMETEADGDHCNQSDKKYECPMCQKRFETMQKLQRHIRIHSGERPYSCLTCKKTFTKKSHLDRHLKVHTGERPYSCLTCKKTFTQKSNQHVNIHTGEKPYSCPTCEKTFTHKSFLGAHLRIHTGGGTGHVSMQSMEKKDDKRSSLRLQKQI</sequence>
<dbReference type="GO" id="GO:0000978">
    <property type="term" value="F:RNA polymerase II cis-regulatory region sequence-specific DNA binding"/>
    <property type="evidence" value="ECO:0007669"/>
    <property type="project" value="TreeGrafter"/>
</dbReference>
<dbReference type="PANTHER" id="PTHR23235:SF142">
    <property type="entry name" value="ZINC FINGER PROTEIN 384"/>
    <property type="match status" value="1"/>
</dbReference>
<comment type="subcellular location">
    <subcellularLocation>
        <location evidence="1">Nucleus</location>
    </subcellularLocation>
</comment>
<keyword evidence="7" id="KW-0805">Transcription regulation</keyword>
<protein>
    <recommendedName>
        <fullName evidence="13">C2H2-type domain-containing protein</fullName>
    </recommendedName>
</protein>
<feature type="domain" description="C2H2-type" evidence="13">
    <location>
        <begin position="170"/>
        <end position="195"/>
    </location>
</feature>
<dbReference type="FunFam" id="3.30.160.60:FF:001480">
    <property type="entry name" value="Si:cabz01071911.3"/>
    <property type="match status" value="1"/>
</dbReference>
<evidence type="ECO:0000256" key="11">
    <source>
        <dbReference type="PROSITE-ProRule" id="PRU00042"/>
    </source>
</evidence>
<evidence type="ECO:0000313" key="15">
    <source>
        <dbReference type="Proteomes" id="UP000261520"/>
    </source>
</evidence>
<keyword evidence="15" id="KW-1185">Reference proteome</keyword>
<evidence type="ECO:0000256" key="7">
    <source>
        <dbReference type="ARBA" id="ARBA00023015"/>
    </source>
</evidence>
<feature type="region of interest" description="Disordered" evidence="12">
    <location>
        <begin position="221"/>
        <end position="247"/>
    </location>
</feature>
<dbReference type="PROSITE" id="PS50157">
    <property type="entry name" value="ZINC_FINGER_C2H2_2"/>
    <property type="match status" value="4"/>
</dbReference>
<dbReference type="FunFam" id="3.30.160.60:FF:000100">
    <property type="entry name" value="Zinc finger 45-like"/>
    <property type="match status" value="1"/>
</dbReference>
<dbReference type="GO" id="GO:0000981">
    <property type="term" value="F:DNA-binding transcription factor activity, RNA polymerase II-specific"/>
    <property type="evidence" value="ECO:0007669"/>
    <property type="project" value="TreeGrafter"/>
</dbReference>
<dbReference type="Ensembl" id="ENSPMGT00000002692.1">
    <property type="protein sequence ID" value="ENSPMGP00000002543.1"/>
    <property type="gene ID" value="ENSPMGG00000002229.1"/>
</dbReference>
<dbReference type="Pfam" id="PF00096">
    <property type="entry name" value="zf-C2H2"/>
    <property type="match status" value="3"/>
</dbReference>
<evidence type="ECO:0000259" key="13">
    <source>
        <dbReference type="PROSITE" id="PS50157"/>
    </source>
</evidence>
<dbReference type="SMART" id="SM00355">
    <property type="entry name" value="ZnF_C2H2"/>
    <property type="match status" value="4"/>
</dbReference>
<evidence type="ECO:0000256" key="12">
    <source>
        <dbReference type="SAM" id="MobiDB-lite"/>
    </source>
</evidence>
<evidence type="ECO:0000256" key="1">
    <source>
        <dbReference type="ARBA" id="ARBA00004123"/>
    </source>
</evidence>
<keyword evidence="8" id="KW-0238">DNA-binding</keyword>
<dbReference type="InterPro" id="IPR036236">
    <property type="entry name" value="Znf_C2H2_sf"/>
</dbReference>
<evidence type="ECO:0000256" key="6">
    <source>
        <dbReference type="ARBA" id="ARBA00022833"/>
    </source>
</evidence>